<dbReference type="GO" id="GO:0008083">
    <property type="term" value="F:growth factor activity"/>
    <property type="evidence" value="ECO:0007669"/>
    <property type="project" value="UniProtKB-KW"/>
</dbReference>
<evidence type="ECO:0000256" key="6">
    <source>
        <dbReference type="ARBA" id="ARBA00023157"/>
    </source>
</evidence>
<protein>
    <submittedName>
        <fullName evidence="11">Growth differentiation factor 7</fullName>
    </submittedName>
</protein>
<evidence type="ECO:0000256" key="9">
    <source>
        <dbReference type="SAM" id="MobiDB-lite"/>
    </source>
</evidence>
<proteinExistence type="inferred from homology"/>
<reference evidence="11" key="1">
    <citation type="submission" date="2019-06" db="EMBL/GenBank/DDBJ databases">
        <authorList>
            <consortium name="Wellcome Sanger Institute Data Sharing"/>
        </authorList>
    </citation>
    <scope>NUCLEOTIDE SEQUENCE [LARGE SCALE GENOMIC DNA]</scope>
</reference>
<dbReference type="InterPro" id="IPR017948">
    <property type="entry name" value="TGFb_CS"/>
</dbReference>
<dbReference type="SUPFAM" id="SSF57501">
    <property type="entry name" value="Cystine-knot cytokines"/>
    <property type="match status" value="1"/>
</dbReference>
<dbReference type="PANTHER" id="PTHR11848">
    <property type="entry name" value="TGF-BETA FAMILY"/>
    <property type="match status" value="1"/>
</dbReference>
<sequence length="428" mass="47894">LQIYSLFLNLCEQPAASKHPSEPTYKMSEGGSRPHTVTCPGPGLFRSHLMDRAVASVLCFAVCVGLEGTGVLWSGSDPSVVHTHPEHINMDQTGNRTVVLHEYMLFLYQTLSEVQQRDRESLRDPGFANTVRSFVDKGKVKLKILTKAKLRILRKPLPDPLAVLRTGGNLYVIRLYSCSTEDTSETKPLGSHTVEALDGGLPRWEVFDVLSSMRAYQKNPTQPTQACFYLLALSELTNEMVDPLLLGLGRHARPPQDKALLVSFTHADTHGNLLTEIMDKRRTETGGFRLTKRVRNTVKHNKKQRGQNKRALSKRSSKKTGRKKPRCSRKALNVSFKDLGWDDWIIAPQNYEANHCDGVCDFPLRSHLEPTNHAVIQTLMNSLDPGISPPSCCIPSRLSPISILYVDSGNNVVYKQYEDMVVESCACR</sequence>
<evidence type="ECO:0000259" key="10">
    <source>
        <dbReference type="PROSITE" id="PS51362"/>
    </source>
</evidence>
<dbReference type="InterPro" id="IPR015615">
    <property type="entry name" value="TGF-beta-rel"/>
</dbReference>
<evidence type="ECO:0000313" key="11">
    <source>
        <dbReference type="Ensembl" id="ENSSORP00005002826.1"/>
    </source>
</evidence>
<feature type="region of interest" description="Disordered" evidence="9">
    <location>
        <begin position="299"/>
        <end position="327"/>
    </location>
</feature>
<dbReference type="InterPro" id="IPR001839">
    <property type="entry name" value="TGF-b_C"/>
</dbReference>
<evidence type="ECO:0000313" key="12">
    <source>
        <dbReference type="Proteomes" id="UP000472271"/>
    </source>
</evidence>
<keyword evidence="7" id="KW-0325">Glycoprotein</keyword>
<dbReference type="PROSITE" id="PS51362">
    <property type="entry name" value="TGF_BETA_2"/>
    <property type="match status" value="1"/>
</dbReference>
<organism evidence="11 12">
    <name type="scientific">Sphaeramia orbicularis</name>
    <name type="common">orbiculate cardinalfish</name>
    <dbReference type="NCBI Taxonomy" id="375764"/>
    <lineage>
        <taxon>Eukaryota</taxon>
        <taxon>Metazoa</taxon>
        <taxon>Chordata</taxon>
        <taxon>Craniata</taxon>
        <taxon>Vertebrata</taxon>
        <taxon>Euteleostomi</taxon>
        <taxon>Actinopterygii</taxon>
        <taxon>Neopterygii</taxon>
        <taxon>Teleostei</taxon>
        <taxon>Neoteleostei</taxon>
        <taxon>Acanthomorphata</taxon>
        <taxon>Gobiaria</taxon>
        <taxon>Kurtiformes</taxon>
        <taxon>Apogonoidei</taxon>
        <taxon>Apogonidae</taxon>
        <taxon>Apogoninae</taxon>
        <taxon>Sphaeramia</taxon>
    </lineage>
</organism>
<evidence type="ECO:0000256" key="5">
    <source>
        <dbReference type="ARBA" id="ARBA00023030"/>
    </source>
</evidence>
<dbReference type="Proteomes" id="UP000472271">
    <property type="component" value="Chromosome 22"/>
</dbReference>
<comment type="subcellular location">
    <subcellularLocation>
        <location evidence="1">Secreted</location>
    </subcellularLocation>
</comment>
<keyword evidence="6" id="KW-1015">Disulfide bond</keyword>
<dbReference type="Ensembl" id="ENSSORT00005002910.1">
    <property type="protein sequence ID" value="ENSSORP00005002826.1"/>
    <property type="gene ID" value="ENSSORG00005001756.1"/>
</dbReference>
<evidence type="ECO:0000256" key="7">
    <source>
        <dbReference type="ARBA" id="ARBA00023180"/>
    </source>
</evidence>
<dbReference type="SMART" id="SM00204">
    <property type="entry name" value="TGFB"/>
    <property type="match status" value="1"/>
</dbReference>
<dbReference type="GO" id="GO:0005125">
    <property type="term" value="F:cytokine activity"/>
    <property type="evidence" value="ECO:0007669"/>
    <property type="project" value="TreeGrafter"/>
</dbReference>
<reference evidence="11" key="2">
    <citation type="submission" date="2025-08" db="UniProtKB">
        <authorList>
            <consortium name="Ensembl"/>
        </authorList>
    </citation>
    <scope>IDENTIFICATION</scope>
</reference>
<dbReference type="GO" id="GO:0035239">
    <property type="term" value="P:tube morphogenesis"/>
    <property type="evidence" value="ECO:0007669"/>
    <property type="project" value="UniProtKB-ARBA"/>
</dbReference>
<keyword evidence="3" id="KW-0964">Secreted</keyword>
<name>A0A672YFJ0_9TELE</name>
<dbReference type="InParanoid" id="A0A672YFJ0"/>
<evidence type="ECO:0000256" key="3">
    <source>
        <dbReference type="ARBA" id="ARBA00022525"/>
    </source>
</evidence>
<dbReference type="FunFam" id="2.10.90.10:FF:000001">
    <property type="entry name" value="Bone morphogenetic protein 4"/>
    <property type="match status" value="1"/>
</dbReference>
<keyword evidence="5 8" id="KW-0339">Growth factor</keyword>
<dbReference type="PROSITE" id="PS00250">
    <property type="entry name" value="TGF_BETA_1"/>
    <property type="match status" value="1"/>
</dbReference>
<dbReference type="Pfam" id="PF00019">
    <property type="entry name" value="TGF_beta"/>
    <property type="match status" value="1"/>
</dbReference>
<evidence type="ECO:0000256" key="2">
    <source>
        <dbReference type="ARBA" id="ARBA00006656"/>
    </source>
</evidence>
<evidence type="ECO:0000256" key="4">
    <source>
        <dbReference type="ARBA" id="ARBA00022729"/>
    </source>
</evidence>
<accession>A0A672YFJ0</accession>
<evidence type="ECO:0000256" key="8">
    <source>
        <dbReference type="RuleBase" id="RU000354"/>
    </source>
</evidence>
<feature type="domain" description="TGF-beta family profile" evidence="10">
    <location>
        <begin position="307"/>
        <end position="428"/>
    </location>
</feature>
<dbReference type="InterPro" id="IPR029034">
    <property type="entry name" value="Cystine-knot_cytokine"/>
</dbReference>
<dbReference type="GO" id="GO:0005615">
    <property type="term" value="C:extracellular space"/>
    <property type="evidence" value="ECO:0007669"/>
    <property type="project" value="TreeGrafter"/>
</dbReference>
<dbReference type="Gene3D" id="2.10.90.10">
    <property type="entry name" value="Cystine-knot cytokines"/>
    <property type="match status" value="1"/>
</dbReference>
<evidence type="ECO:0000256" key="1">
    <source>
        <dbReference type="ARBA" id="ARBA00004613"/>
    </source>
</evidence>
<keyword evidence="12" id="KW-1185">Reference proteome</keyword>
<reference evidence="11" key="3">
    <citation type="submission" date="2025-09" db="UniProtKB">
        <authorList>
            <consortium name="Ensembl"/>
        </authorList>
    </citation>
    <scope>IDENTIFICATION</scope>
</reference>
<dbReference type="AlphaFoldDB" id="A0A672YFJ0"/>
<dbReference type="PANTHER" id="PTHR11848:SF304">
    <property type="entry name" value="GROWTH_DIFFERENTIATION FACTOR 6-LIKE"/>
    <property type="match status" value="1"/>
</dbReference>
<comment type="similarity">
    <text evidence="2 8">Belongs to the TGF-beta family.</text>
</comment>
<dbReference type="CDD" id="cd13766">
    <property type="entry name" value="TGF_beta_GDF5_6_7"/>
    <property type="match status" value="1"/>
</dbReference>
<keyword evidence="4" id="KW-0732">Signal</keyword>